<proteinExistence type="predicted"/>
<reference evidence="2" key="1">
    <citation type="journal article" date="2016" name="Nature">
        <title>Genome evolution in the allotetraploid frog Xenopus laevis.</title>
        <authorList>
            <person name="Session A.M."/>
            <person name="Uno Y."/>
            <person name="Kwon T."/>
            <person name="Chapman J.A."/>
            <person name="Toyoda A."/>
            <person name="Takahashi S."/>
            <person name="Fukui A."/>
            <person name="Hikosaka A."/>
            <person name="Suzuki A."/>
            <person name="Kondo M."/>
            <person name="van Heeringen S.J."/>
            <person name="Quigley I."/>
            <person name="Heinz S."/>
            <person name="Ogino H."/>
            <person name="Ochi H."/>
            <person name="Hellsten U."/>
            <person name="Lyons J.B."/>
            <person name="Simakov O."/>
            <person name="Putnam N."/>
            <person name="Stites J."/>
            <person name="Kuroki Y."/>
            <person name="Tanaka T."/>
            <person name="Michiue T."/>
            <person name="Watanabe M."/>
            <person name="Bogdanovic O."/>
            <person name="Lister R."/>
            <person name="Georgiou G."/>
            <person name="Paranjpe S.S."/>
            <person name="van Kruijsbergen I."/>
            <person name="Shu S."/>
            <person name="Carlson J."/>
            <person name="Kinoshita T."/>
            <person name="Ohta Y."/>
            <person name="Mawaribuchi S."/>
            <person name="Jenkins J."/>
            <person name="Grimwood J."/>
            <person name="Schmutz J."/>
            <person name="Mitros T."/>
            <person name="Mozaffari S.V."/>
            <person name="Suzuki Y."/>
            <person name="Haramoto Y."/>
            <person name="Yamamoto T.S."/>
            <person name="Takagi C."/>
            <person name="Heald R."/>
            <person name="Miller K."/>
            <person name="Haudenschild C."/>
            <person name="Kitzman J."/>
            <person name="Nakayama T."/>
            <person name="Izutsu Y."/>
            <person name="Robert J."/>
            <person name="Fortriede J."/>
            <person name="Burns K."/>
            <person name="Lotay V."/>
            <person name="Karimi K."/>
            <person name="Yasuoka Y."/>
            <person name="Dichmann D.S."/>
            <person name="Flajnik M.F."/>
            <person name="Houston D.W."/>
            <person name="Shendure J."/>
            <person name="DuPasquier L."/>
            <person name="Vize P.D."/>
            <person name="Zorn A.M."/>
            <person name="Ito M."/>
            <person name="Marcotte E.M."/>
            <person name="Wallingford J.B."/>
            <person name="Ito Y."/>
            <person name="Asashima M."/>
            <person name="Ueno N."/>
            <person name="Matsuda Y."/>
            <person name="Veenstra G.J."/>
            <person name="Fujiyama A."/>
            <person name="Harland R.M."/>
            <person name="Taira M."/>
            <person name="Rokhsar D.S."/>
        </authorList>
    </citation>
    <scope>NUCLEOTIDE SEQUENCE [LARGE SCALE GENOMIC DNA]</scope>
    <source>
        <strain evidence="2">J</strain>
    </source>
</reference>
<gene>
    <name evidence="1" type="ORF">XELAEV_18011588mg</name>
</gene>
<dbReference type="EMBL" id="CM004468">
    <property type="protein sequence ID" value="OCT93925.1"/>
    <property type="molecule type" value="Genomic_DNA"/>
</dbReference>
<evidence type="ECO:0000313" key="1">
    <source>
        <dbReference type="EMBL" id="OCT93925.1"/>
    </source>
</evidence>
<protein>
    <submittedName>
        <fullName evidence="1">Uncharacterized protein</fullName>
    </submittedName>
</protein>
<dbReference type="Proteomes" id="UP000694892">
    <property type="component" value="Chromosome 2L"/>
</dbReference>
<sequence length="67" mass="7578">MELVFINMEANKCTTLQGHSPFQRGLTKYGAFHLPVAQTVIDSKGRNLIYACIATLKGNYRENENFI</sequence>
<evidence type="ECO:0000313" key="2">
    <source>
        <dbReference type="Proteomes" id="UP000694892"/>
    </source>
</evidence>
<organism evidence="1 2">
    <name type="scientific">Xenopus laevis</name>
    <name type="common">African clawed frog</name>
    <dbReference type="NCBI Taxonomy" id="8355"/>
    <lineage>
        <taxon>Eukaryota</taxon>
        <taxon>Metazoa</taxon>
        <taxon>Chordata</taxon>
        <taxon>Craniata</taxon>
        <taxon>Vertebrata</taxon>
        <taxon>Euteleostomi</taxon>
        <taxon>Amphibia</taxon>
        <taxon>Batrachia</taxon>
        <taxon>Anura</taxon>
        <taxon>Pipoidea</taxon>
        <taxon>Pipidae</taxon>
        <taxon>Xenopodinae</taxon>
        <taxon>Xenopus</taxon>
        <taxon>Xenopus</taxon>
    </lineage>
</organism>
<dbReference type="AlphaFoldDB" id="A0A974DM64"/>
<accession>A0A974DM64</accession>
<name>A0A974DM64_XENLA</name>